<protein>
    <submittedName>
        <fullName evidence="2">GNAT family N-acetyltransferase</fullName>
    </submittedName>
</protein>
<name>A0ABY9WLS2_9BACT</name>
<dbReference type="Pfam" id="PF13673">
    <property type="entry name" value="Acetyltransf_10"/>
    <property type="match status" value="1"/>
</dbReference>
<feature type="domain" description="N-acetyltransferase" evidence="1">
    <location>
        <begin position="178"/>
        <end position="257"/>
    </location>
</feature>
<sequence length="269" mass="29615">MPIDEIRESNTQLLGAWRFFARHSPNGEVLDLPEVHIASANGIWQMLNIAMPRGPHETAEELQRSAAAAARYFEARGLPWMFAVCEDWLAPGFRSRAAELLAPYGLNPGMDTTGMATDRLVEPVRPLPALEFRQAVDTQGRNDVADINALSYDTPRELVRGPLDVSAYFAGDNQGVGYVSYRDGKPASCATVLPVDGIAYVALVATMSEHRKLGCAEAVIRKALDETRRTQGLQRTTLHATPAGYPVYLRMGYRAVTRIHFYMAAAKGH</sequence>
<dbReference type="RefSeq" id="WP_395816261.1">
    <property type="nucleotide sequence ID" value="NZ_CP043494.1"/>
</dbReference>
<keyword evidence="3" id="KW-1185">Reference proteome</keyword>
<evidence type="ECO:0000313" key="2">
    <source>
        <dbReference type="EMBL" id="WNG44104.1"/>
    </source>
</evidence>
<reference evidence="2 3" key="1">
    <citation type="submission" date="2019-08" db="EMBL/GenBank/DDBJ databases">
        <title>Archangium and Cystobacter genomes.</title>
        <authorList>
            <person name="Chen I.-C.K."/>
            <person name="Wielgoss S."/>
        </authorList>
    </citation>
    <scope>NUCLEOTIDE SEQUENCE [LARGE SCALE GENOMIC DNA]</scope>
    <source>
        <strain evidence="2 3">Cbm 6</strain>
    </source>
</reference>
<evidence type="ECO:0000313" key="3">
    <source>
        <dbReference type="Proteomes" id="UP001611383"/>
    </source>
</evidence>
<dbReference type="InterPro" id="IPR000182">
    <property type="entry name" value="GNAT_dom"/>
</dbReference>
<proteinExistence type="predicted"/>
<accession>A0ABY9WLS2</accession>
<evidence type="ECO:0000259" key="1">
    <source>
        <dbReference type="Pfam" id="PF13673"/>
    </source>
</evidence>
<gene>
    <name evidence="2" type="ORF">F0U60_08315</name>
</gene>
<dbReference type="Proteomes" id="UP001611383">
    <property type="component" value="Chromosome"/>
</dbReference>
<dbReference type="EMBL" id="CP043494">
    <property type="protein sequence ID" value="WNG44104.1"/>
    <property type="molecule type" value="Genomic_DNA"/>
</dbReference>
<dbReference type="SUPFAM" id="SSF55729">
    <property type="entry name" value="Acyl-CoA N-acyltransferases (Nat)"/>
    <property type="match status" value="1"/>
</dbReference>
<dbReference type="CDD" id="cd04301">
    <property type="entry name" value="NAT_SF"/>
    <property type="match status" value="1"/>
</dbReference>
<organism evidence="2 3">
    <name type="scientific">Archangium minus</name>
    <dbReference type="NCBI Taxonomy" id="83450"/>
    <lineage>
        <taxon>Bacteria</taxon>
        <taxon>Pseudomonadati</taxon>
        <taxon>Myxococcota</taxon>
        <taxon>Myxococcia</taxon>
        <taxon>Myxococcales</taxon>
        <taxon>Cystobacterineae</taxon>
        <taxon>Archangiaceae</taxon>
        <taxon>Archangium</taxon>
    </lineage>
</organism>
<dbReference type="Gene3D" id="3.40.630.30">
    <property type="match status" value="1"/>
</dbReference>
<dbReference type="InterPro" id="IPR016181">
    <property type="entry name" value="Acyl_CoA_acyltransferase"/>
</dbReference>